<dbReference type="InParanoid" id="A0A2K3DPF1"/>
<dbReference type="AlphaFoldDB" id="A0A2K3DPF1"/>
<protein>
    <submittedName>
        <fullName evidence="2">Uncharacterized protein</fullName>
    </submittedName>
</protein>
<name>A0A2K3DPF1_CHLRE</name>
<proteinExistence type="predicted"/>
<feature type="region of interest" description="Disordered" evidence="1">
    <location>
        <begin position="1"/>
        <end position="24"/>
    </location>
</feature>
<dbReference type="Gramene" id="PNW82412">
    <property type="protein sequence ID" value="PNW82412"/>
    <property type="gene ID" value="CHLRE_06g278295v5"/>
</dbReference>
<dbReference type="RefSeq" id="XP_042923916.1">
    <property type="nucleotide sequence ID" value="XM_043063213.1"/>
</dbReference>
<evidence type="ECO:0000313" key="3">
    <source>
        <dbReference type="Proteomes" id="UP000006906"/>
    </source>
</evidence>
<dbReference type="KEGG" id="cre:CHLRE_06g278295v5"/>
<reference evidence="2 3" key="1">
    <citation type="journal article" date="2007" name="Science">
        <title>The Chlamydomonas genome reveals the evolution of key animal and plant functions.</title>
        <authorList>
            <person name="Merchant S.S."/>
            <person name="Prochnik S.E."/>
            <person name="Vallon O."/>
            <person name="Harris E.H."/>
            <person name="Karpowicz S.J."/>
            <person name="Witman G.B."/>
            <person name="Terry A."/>
            <person name="Salamov A."/>
            <person name="Fritz-Laylin L.K."/>
            <person name="Marechal-Drouard L."/>
            <person name="Marshall W.F."/>
            <person name="Qu L.H."/>
            <person name="Nelson D.R."/>
            <person name="Sanderfoot A.A."/>
            <person name="Spalding M.H."/>
            <person name="Kapitonov V.V."/>
            <person name="Ren Q."/>
            <person name="Ferris P."/>
            <person name="Lindquist E."/>
            <person name="Shapiro H."/>
            <person name="Lucas S.M."/>
            <person name="Grimwood J."/>
            <person name="Schmutz J."/>
            <person name="Cardol P."/>
            <person name="Cerutti H."/>
            <person name="Chanfreau G."/>
            <person name="Chen C.L."/>
            <person name="Cognat V."/>
            <person name="Croft M.T."/>
            <person name="Dent R."/>
            <person name="Dutcher S."/>
            <person name="Fernandez E."/>
            <person name="Fukuzawa H."/>
            <person name="Gonzalez-Ballester D."/>
            <person name="Gonzalez-Halphen D."/>
            <person name="Hallmann A."/>
            <person name="Hanikenne M."/>
            <person name="Hippler M."/>
            <person name="Inwood W."/>
            <person name="Jabbari K."/>
            <person name="Kalanon M."/>
            <person name="Kuras R."/>
            <person name="Lefebvre P.A."/>
            <person name="Lemaire S.D."/>
            <person name="Lobanov A.V."/>
            <person name="Lohr M."/>
            <person name="Manuell A."/>
            <person name="Meier I."/>
            <person name="Mets L."/>
            <person name="Mittag M."/>
            <person name="Mittelmeier T."/>
            <person name="Moroney J.V."/>
            <person name="Moseley J."/>
            <person name="Napoli C."/>
            <person name="Nedelcu A.M."/>
            <person name="Niyogi K."/>
            <person name="Novoselov S.V."/>
            <person name="Paulsen I.T."/>
            <person name="Pazour G."/>
            <person name="Purton S."/>
            <person name="Ral J.P."/>
            <person name="Riano-Pachon D.M."/>
            <person name="Riekhof W."/>
            <person name="Rymarquis L."/>
            <person name="Schroda M."/>
            <person name="Stern D."/>
            <person name="Umen J."/>
            <person name="Willows R."/>
            <person name="Wilson N."/>
            <person name="Zimmer S.L."/>
            <person name="Allmer J."/>
            <person name="Balk J."/>
            <person name="Bisova K."/>
            <person name="Chen C.J."/>
            <person name="Elias M."/>
            <person name="Gendler K."/>
            <person name="Hauser C."/>
            <person name="Lamb M.R."/>
            <person name="Ledford H."/>
            <person name="Long J.C."/>
            <person name="Minagawa J."/>
            <person name="Page M.D."/>
            <person name="Pan J."/>
            <person name="Pootakham W."/>
            <person name="Roje S."/>
            <person name="Rose A."/>
            <person name="Stahlberg E."/>
            <person name="Terauchi A.M."/>
            <person name="Yang P."/>
            <person name="Ball S."/>
            <person name="Bowler C."/>
            <person name="Dieckmann C.L."/>
            <person name="Gladyshev V.N."/>
            <person name="Green P."/>
            <person name="Jorgensen R."/>
            <person name="Mayfield S."/>
            <person name="Mueller-Roeber B."/>
            <person name="Rajamani S."/>
            <person name="Sayre R.T."/>
            <person name="Brokstein P."/>
            <person name="Dubchak I."/>
            <person name="Goodstein D."/>
            <person name="Hornick L."/>
            <person name="Huang Y.W."/>
            <person name="Jhaveri J."/>
            <person name="Luo Y."/>
            <person name="Martinez D."/>
            <person name="Ngau W.C."/>
            <person name="Otillar B."/>
            <person name="Poliakov A."/>
            <person name="Porter A."/>
            <person name="Szajkowski L."/>
            <person name="Werner G."/>
            <person name="Zhou K."/>
            <person name="Grigoriev I.V."/>
            <person name="Rokhsar D.S."/>
            <person name="Grossman A.R."/>
        </authorList>
    </citation>
    <scope>NUCLEOTIDE SEQUENCE [LARGE SCALE GENOMIC DNA]</scope>
    <source>
        <strain evidence="3">CC-503</strain>
    </source>
</reference>
<evidence type="ECO:0000256" key="1">
    <source>
        <dbReference type="SAM" id="MobiDB-lite"/>
    </source>
</evidence>
<dbReference type="GeneID" id="5717080"/>
<organism evidence="2 3">
    <name type="scientific">Chlamydomonas reinhardtii</name>
    <name type="common">Chlamydomonas smithii</name>
    <dbReference type="NCBI Taxonomy" id="3055"/>
    <lineage>
        <taxon>Eukaryota</taxon>
        <taxon>Viridiplantae</taxon>
        <taxon>Chlorophyta</taxon>
        <taxon>core chlorophytes</taxon>
        <taxon>Chlorophyceae</taxon>
        <taxon>CS clade</taxon>
        <taxon>Chlamydomonadales</taxon>
        <taxon>Chlamydomonadaceae</taxon>
        <taxon>Chlamydomonas</taxon>
    </lineage>
</organism>
<sequence length="77" mass="8770">MDGLPAPCDGEIDDDFQSAMSSHSEDREVYTPSSWFVYFGIEEVIRSQFFTNPAFCKERGKFRTDNPPGSAMWNGEH</sequence>
<dbReference type="EMBL" id="CM008967">
    <property type="protein sequence ID" value="PNW82412.1"/>
    <property type="molecule type" value="Genomic_DNA"/>
</dbReference>
<dbReference type="Proteomes" id="UP000006906">
    <property type="component" value="Chromosome 6"/>
</dbReference>
<keyword evidence="3" id="KW-1185">Reference proteome</keyword>
<gene>
    <name evidence="2" type="ORF">CHLRE_06g278295v5</name>
</gene>
<evidence type="ECO:0000313" key="2">
    <source>
        <dbReference type="EMBL" id="PNW82412.1"/>
    </source>
</evidence>
<accession>A0A2K3DPF1</accession>
<dbReference type="OrthoDB" id="549954at2759"/>